<proteinExistence type="predicted"/>
<evidence type="ECO:0000313" key="2">
    <source>
        <dbReference type="EMBL" id="AMU96189.1"/>
    </source>
</evidence>
<reference evidence="2" key="2">
    <citation type="journal article" date="2016" name="Genome Announc.">
        <title>Complete Genome Sequence of Sphingopyxis terrae Strain 203-1 (NBRC 111660), a Polyethylene Glycol Degrader.</title>
        <authorList>
            <person name="Ohtsubo Y."/>
            <person name="Nonoyama S."/>
            <person name="Nagata Y."/>
            <person name="Numata M."/>
            <person name="Tsuchikane K."/>
            <person name="Hosoyama A."/>
            <person name="Yamazoe A."/>
            <person name="Tsuda M."/>
            <person name="Fujita N."/>
            <person name="Kawai F."/>
        </authorList>
    </citation>
    <scope>NUCLEOTIDE SEQUENCE [LARGE SCALE GENOMIC DNA]</scope>
    <source>
        <strain evidence="2">203-1</strain>
    </source>
</reference>
<dbReference type="RefSeq" id="WP_062902566.1">
    <property type="nucleotide sequence ID" value="NZ_CP013342.1"/>
</dbReference>
<reference evidence="2" key="1">
    <citation type="submission" date="2015-11" db="EMBL/GenBank/DDBJ databases">
        <authorList>
            <person name="Zhang Y."/>
            <person name="Guo Z."/>
        </authorList>
    </citation>
    <scope>NUCLEOTIDE SEQUENCE</scope>
    <source>
        <strain evidence="2">203-1</strain>
    </source>
</reference>
<organism evidence="2">
    <name type="scientific">Sphingopyxis terrae subsp. terrae NBRC 15098</name>
    <dbReference type="NCBI Taxonomy" id="1219058"/>
    <lineage>
        <taxon>Bacteria</taxon>
        <taxon>Pseudomonadati</taxon>
        <taxon>Pseudomonadota</taxon>
        <taxon>Alphaproteobacteria</taxon>
        <taxon>Sphingomonadales</taxon>
        <taxon>Sphingomonadaceae</taxon>
        <taxon>Sphingopyxis</taxon>
    </lineage>
</organism>
<dbReference type="Proteomes" id="UP000076234">
    <property type="component" value="Chromosome"/>
</dbReference>
<name>A0A142W2J4_9SPHN</name>
<sequence>MRVDWRRDAKALGTACRSLAKIYHPDHHETADVVNFNQVIEAHRKLRDAELRAEYDLLYKAHRPWADGVQSASAGLDIDTQAALDDADAQSRILRELYKRRRQNAQDAGVAPFFLQEMLGRSDEHFDFHQWYLKSKGLIETNERGTLAITIDGVDHVIATSRATTAEQLLIAQTRERKGERGP</sequence>
<dbReference type="EMBL" id="CP013342">
    <property type="protein sequence ID" value="AMU96189.1"/>
    <property type="molecule type" value="Genomic_DNA"/>
</dbReference>
<accession>A0A142W2J4</accession>
<dbReference type="InterPro" id="IPR001623">
    <property type="entry name" value="DnaJ_domain"/>
</dbReference>
<dbReference type="Pfam" id="PF00226">
    <property type="entry name" value="DnaJ"/>
    <property type="match status" value="1"/>
</dbReference>
<evidence type="ECO:0000259" key="1">
    <source>
        <dbReference type="PROSITE" id="PS50076"/>
    </source>
</evidence>
<dbReference type="SUPFAM" id="SSF46565">
    <property type="entry name" value="Chaperone J-domain"/>
    <property type="match status" value="1"/>
</dbReference>
<dbReference type="AlphaFoldDB" id="A0A142W2J4"/>
<dbReference type="InterPro" id="IPR036869">
    <property type="entry name" value="J_dom_sf"/>
</dbReference>
<dbReference type="STRING" id="1219058.AOA14_16415"/>
<protein>
    <recommendedName>
        <fullName evidence="1">J domain-containing protein</fullName>
    </recommendedName>
</protein>
<gene>
    <name evidence="2" type="ORF">AOA14_16415</name>
</gene>
<feature type="domain" description="J" evidence="1">
    <location>
        <begin position="1"/>
        <end position="59"/>
    </location>
</feature>
<dbReference type="KEGG" id="ster:AOA14_16415"/>
<dbReference type="Gene3D" id="1.10.287.110">
    <property type="entry name" value="DnaJ domain"/>
    <property type="match status" value="1"/>
</dbReference>
<dbReference type="PROSITE" id="PS50076">
    <property type="entry name" value="DNAJ_2"/>
    <property type="match status" value="1"/>
</dbReference>